<evidence type="ECO:0000313" key="4">
    <source>
        <dbReference type="EMBL" id="MBC5780612.1"/>
    </source>
</evidence>
<proteinExistence type="inferred from homology"/>
<dbReference type="Proteomes" id="UP000649826">
    <property type="component" value="Unassembled WGS sequence"/>
</dbReference>
<organism evidence="4 5">
    <name type="scientific">Blautia difficilis</name>
    <dbReference type="NCBI Taxonomy" id="2763027"/>
    <lineage>
        <taxon>Bacteria</taxon>
        <taxon>Bacillati</taxon>
        <taxon>Bacillota</taxon>
        <taxon>Clostridia</taxon>
        <taxon>Lachnospirales</taxon>
        <taxon>Lachnospiraceae</taxon>
        <taxon>Blautia</taxon>
    </lineage>
</organism>
<dbReference type="InterPro" id="IPR003658">
    <property type="entry name" value="Anti-sigma_ant"/>
</dbReference>
<evidence type="ECO:0000313" key="5">
    <source>
        <dbReference type="Proteomes" id="UP000649826"/>
    </source>
</evidence>
<name>A0ABR7IKY0_9FIRM</name>
<dbReference type="InterPro" id="IPR036513">
    <property type="entry name" value="STAS_dom_sf"/>
</dbReference>
<accession>A0ABR7IKY0</accession>
<dbReference type="RefSeq" id="WP_117676011.1">
    <property type="nucleotide sequence ID" value="NZ_JACOQG010000025.1"/>
</dbReference>
<dbReference type="Pfam" id="PF01740">
    <property type="entry name" value="STAS"/>
    <property type="match status" value="1"/>
</dbReference>
<evidence type="ECO:0000259" key="3">
    <source>
        <dbReference type="PROSITE" id="PS50801"/>
    </source>
</evidence>
<dbReference type="NCBIfam" id="TIGR00377">
    <property type="entry name" value="ant_ant_sig"/>
    <property type="match status" value="1"/>
</dbReference>
<comment type="similarity">
    <text evidence="1 2">Belongs to the anti-sigma-factor antagonist family.</text>
</comment>
<dbReference type="InterPro" id="IPR002645">
    <property type="entry name" value="STAS_dom"/>
</dbReference>
<dbReference type="PROSITE" id="PS50801">
    <property type="entry name" value="STAS"/>
    <property type="match status" value="1"/>
</dbReference>
<reference evidence="4 5" key="1">
    <citation type="submission" date="2020-08" db="EMBL/GenBank/DDBJ databases">
        <title>Genome public.</title>
        <authorList>
            <person name="Liu C."/>
            <person name="Sun Q."/>
        </authorList>
    </citation>
    <scope>NUCLEOTIDE SEQUENCE [LARGE SCALE GENOMIC DNA]</scope>
    <source>
        <strain evidence="4 5">M29</strain>
    </source>
</reference>
<dbReference type="PANTHER" id="PTHR33495:SF14">
    <property type="entry name" value="ANTI-SIGMA FACTOR ANTAGONIST"/>
    <property type="match status" value="1"/>
</dbReference>
<protein>
    <recommendedName>
        <fullName evidence="2">Anti-sigma factor antagonist</fullName>
    </recommendedName>
</protein>
<sequence>MKFDVKTQGKKMEVALEGRMDSATAPEFEKEIFQKLDGVTELVLDFTDLAYLSSAGLRVLLSCQKKMNAAKGSMVVKHVNEIIMEVFEATGFDSILTVEQ</sequence>
<gene>
    <name evidence="4" type="ORF">H8Z82_13325</name>
</gene>
<comment type="caution">
    <text evidence="4">The sequence shown here is derived from an EMBL/GenBank/DDBJ whole genome shotgun (WGS) entry which is preliminary data.</text>
</comment>
<keyword evidence="5" id="KW-1185">Reference proteome</keyword>
<dbReference type="CDD" id="cd07043">
    <property type="entry name" value="STAS_anti-anti-sigma_factors"/>
    <property type="match status" value="1"/>
</dbReference>
<evidence type="ECO:0000256" key="2">
    <source>
        <dbReference type="RuleBase" id="RU003749"/>
    </source>
</evidence>
<evidence type="ECO:0000256" key="1">
    <source>
        <dbReference type="ARBA" id="ARBA00009013"/>
    </source>
</evidence>
<dbReference type="SUPFAM" id="SSF52091">
    <property type="entry name" value="SpoIIaa-like"/>
    <property type="match status" value="1"/>
</dbReference>
<feature type="domain" description="STAS" evidence="3">
    <location>
        <begin position="1"/>
        <end position="100"/>
    </location>
</feature>
<dbReference type="PANTHER" id="PTHR33495">
    <property type="entry name" value="ANTI-SIGMA FACTOR ANTAGONIST TM_1081-RELATED-RELATED"/>
    <property type="match status" value="1"/>
</dbReference>
<dbReference type="EMBL" id="JACOQG010000025">
    <property type="protein sequence ID" value="MBC5780612.1"/>
    <property type="molecule type" value="Genomic_DNA"/>
</dbReference>
<dbReference type="Gene3D" id="3.30.750.24">
    <property type="entry name" value="STAS domain"/>
    <property type="match status" value="1"/>
</dbReference>